<dbReference type="PROSITE" id="PS50850">
    <property type="entry name" value="MFS"/>
    <property type="match status" value="1"/>
</dbReference>
<evidence type="ECO:0000256" key="2">
    <source>
        <dbReference type="ARBA" id="ARBA00022448"/>
    </source>
</evidence>
<feature type="transmembrane region" description="Helical" evidence="7">
    <location>
        <begin position="371"/>
        <end position="390"/>
    </location>
</feature>
<keyword evidence="10" id="KW-1185">Reference proteome</keyword>
<dbReference type="InterPro" id="IPR020846">
    <property type="entry name" value="MFS_dom"/>
</dbReference>
<dbReference type="InterPro" id="IPR036259">
    <property type="entry name" value="MFS_trans_sf"/>
</dbReference>
<sequence length="509" mass="54670">MASRSSGTGEAEKGRKEELVLTTSSSYRYGSMTYSLASSATTPATTPTAEGPVLSTRRSYAALAVLCYLNLLNFMERYTIAVFICSFILLAPLFGYLGDRYNRKWIMISGLSVWLVTTACGSFVNKSYFWVLVLMRALVGTGEASFATIAPTMIGDMFSGGRRTIAISLFYLVLPVGCGLGYVIGSSIATATGDWRWALRICPILGAVGVVLLILVCPNPRRGASEARGQVVAGPSSYMEDIKYLLKNRAQVAQGSQQPCLVEPCDTSESFVFGTVTVVSGMLGVGLGTALSRCLIVRVPNVDPIICAVGMLGCIPCFLAAIFLATRSIPVTYLFIFFGETLLSVNWPIIGDIVLYVVVPTRRATANALQIMVCHLLGDAASPYIIGLISDALSASDPDSPQWRFHSLQYSLLCCPLVAVLGGGCYLVSARYIAQDRKAAQPFSPGLTCRLVSLGARGEWSTQTLSVIGEDEWKCQLFTAGRSSGADKKASPFLTCQDELHALEPWNPG</sequence>
<comment type="subcellular location">
    <subcellularLocation>
        <location evidence="1">Membrane</location>
        <topology evidence="1">Multi-pass membrane protein</topology>
    </subcellularLocation>
</comment>
<feature type="transmembrane region" description="Helical" evidence="7">
    <location>
        <begin position="78"/>
        <end position="98"/>
    </location>
</feature>
<dbReference type="CDD" id="cd17328">
    <property type="entry name" value="MFS_spinster_like"/>
    <property type="match status" value="1"/>
</dbReference>
<evidence type="ECO:0000256" key="5">
    <source>
        <dbReference type="ARBA" id="ARBA00023136"/>
    </source>
</evidence>
<dbReference type="EMBL" id="JANIIK010000115">
    <property type="protein sequence ID" value="KAJ3589910.1"/>
    <property type="molecule type" value="Genomic_DNA"/>
</dbReference>
<organism evidence="9 10">
    <name type="scientific">Muraenolepis orangiensis</name>
    <name type="common">Patagonian moray cod</name>
    <dbReference type="NCBI Taxonomy" id="630683"/>
    <lineage>
        <taxon>Eukaryota</taxon>
        <taxon>Metazoa</taxon>
        <taxon>Chordata</taxon>
        <taxon>Craniata</taxon>
        <taxon>Vertebrata</taxon>
        <taxon>Euteleostomi</taxon>
        <taxon>Actinopterygii</taxon>
        <taxon>Neopterygii</taxon>
        <taxon>Teleostei</taxon>
        <taxon>Neoteleostei</taxon>
        <taxon>Acanthomorphata</taxon>
        <taxon>Zeiogadaria</taxon>
        <taxon>Gadariae</taxon>
        <taxon>Gadiformes</taxon>
        <taxon>Muraenolepidoidei</taxon>
        <taxon>Muraenolepididae</taxon>
        <taxon>Muraenolepis</taxon>
    </lineage>
</organism>
<protein>
    <recommendedName>
        <fullName evidence="8">Major facilitator superfamily (MFS) profile domain-containing protein</fullName>
    </recommendedName>
</protein>
<dbReference type="PANTHER" id="PTHR23505:SF67">
    <property type="entry name" value="PROTEIN SPINSTER HOMOLOG 3"/>
    <property type="match status" value="1"/>
</dbReference>
<evidence type="ECO:0000259" key="8">
    <source>
        <dbReference type="PROSITE" id="PS50850"/>
    </source>
</evidence>
<feature type="transmembrane region" description="Helical" evidence="7">
    <location>
        <begin position="197"/>
        <end position="218"/>
    </location>
</feature>
<feature type="transmembrane region" description="Helical" evidence="7">
    <location>
        <begin position="305"/>
        <end position="325"/>
    </location>
</feature>
<feature type="transmembrane region" description="Helical" evidence="7">
    <location>
        <begin position="331"/>
        <end position="359"/>
    </location>
</feature>
<dbReference type="Proteomes" id="UP001148018">
    <property type="component" value="Unassembled WGS sequence"/>
</dbReference>
<keyword evidence="4 7" id="KW-1133">Transmembrane helix</keyword>
<name>A0A9Q0DMU6_9TELE</name>
<feature type="domain" description="Major facilitator superfamily (MFS) profile" evidence="8">
    <location>
        <begin position="19"/>
        <end position="509"/>
    </location>
</feature>
<feature type="transmembrane region" description="Helical" evidence="7">
    <location>
        <begin position="410"/>
        <end position="428"/>
    </location>
</feature>
<reference evidence="9" key="1">
    <citation type="submission" date="2022-07" db="EMBL/GenBank/DDBJ databases">
        <title>Chromosome-level genome of Muraenolepis orangiensis.</title>
        <authorList>
            <person name="Kim J."/>
        </authorList>
    </citation>
    <scope>NUCLEOTIDE SEQUENCE</scope>
    <source>
        <strain evidence="9">KU_S4_2022</strain>
        <tissue evidence="9">Muscle</tissue>
    </source>
</reference>
<gene>
    <name evidence="9" type="ORF">NHX12_010751</name>
</gene>
<dbReference type="InterPro" id="IPR011701">
    <property type="entry name" value="MFS"/>
</dbReference>
<evidence type="ECO:0000256" key="4">
    <source>
        <dbReference type="ARBA" id="ARBA00022989"/>
    </source>
</evidence>
<dbReference type="Gene3D" id="1.20.1250.20">
    <property type="entry name" value="MFS general substrate transporter like domains"/>
    <property type="match status" value="1"/>
</dbReference>
<dbReference type="OrthoDB" id="6770063at2759"/>
<accession>A0A9Q0DMU6</accession>
<feature type="transmembrane region" description="Helical" evidence="7">
    <location>
        <begin position="165"/>
        <end position="185"/>
    </location>
</feature>
<dbReference type="Pfam" id="PF07690">
    <property type="entry name" value="MFS_1"/>
    <property type="match status" value="1"/>
</dbReference>
<dbReference type="AlphaFoldDB" id="A0A9Q0DMU6"/>
<evidence type="ECO:0000256" key="6">
    <source>
        <dbReference type="ARBA" id="ARBA00024338"/>
    </source>
</evidence>
<dbReference type="GO" id="GO:0022857">
    <property type="term" value="F:transmembrane transporter activity"/>
    <property type="evidence" value="ECO:0007669"/>
    <property type="project" value="InterPro"/>
</dbReference>
<evidence type="ECO:0000256" key="3">
    <source>
        <dbReference type="ARBA" id="ARBA00022692"/>
    </source>
</evidence>
<comment type="similarity">
    <text evidence="6">Belongs to the major facilitator superfamily. Spinster (TC 2.A.1.49) family.</text>
</comment>
<dbReference type="SUPFAM" id="SSF103473">
    <property type="entry name" value="MFS general substrate transporter"/>
    <property type="match status" value="1"/>
</dbReference>
<evidence type="ECO:0000313" key="10">
    <source>
        <dbReference type="Proteomes" id="UP001148018"/>
    </source>
</evidence>
<evidence type="ECO:0000313" key="9">
    <source>
        <dbReference type="EMBL" id="KAJ3589910.1"/>
    </source>
</evidence>
<proteinExistence type="inferred from homology"/>
<keyword evidence="3 7" id="KW-0812">Transmembrane</keyword>
<comment type="caution">
    <text evidence="9">The sequence shown here is derived from an EMBL/GenBank/DDBJ whole genome shotgun (WGS) entry which is preliminary data.</text>
</comment>
<keyword evidence="2" id="KW-0813">Transport</keyword>
<dbReference type="InterPro" id="IPR044770">
    <property type="entry name" value="MFS_spinster-like"/>
</dbReference>
<keyword evidence="5 7" id="KW-0472">Membrane</keyword>
<dbReference type="PANTHER" id="PTHR23505">
    <property type="entry name" value="SPINSTER"/>
    <property type="match status" value="1"/>
</dbReference>
<dbReference type="GO" id="GO:0016020">
    <property type="term" value="C:membrane"/>
    <property type="evidence" value="ECO:0007669"/>
    <property type="project" value="UniProtKB-SubCell"/>
</dbReference>
<evidence type="ECO:0000256" key="1">
    <source>
        <dbReference type="ARBA" id="ARBA00004141"/>
    </source>
</evidence>
<feature type="transmembrane region" description="Helical" evidence="7">
    <location>
        <begin position="130"/>
        <end position="153"/>
    </location>
</feature>
<evidence type="ECO:0000256" key="7">
    <source>
        <dbReference type="SAM" id="Phobius"/>
    </source>
</evidence>